<evidence type="ECO:0008006" key="3">
    <source>
        <dbReference type="Google" id="ProtNLM"/>
    </source>
</evidence>
<organism evidence="1 2">
    <name type="scientific">Minwuia thermotolerans</name>
    <dbReference type="NCBI Taxonomy" id="2056226"/>
    <lineage>
        <taxon>Bacteria</taxon>
        <taxon>Pseudomonadati</taxon>
        <taxon>Pseudomonadota</taxon>
        <taxon>Alphaproteobacteria</taxon>
        <taxon>Minwuiales</taxon>
        <taxon>Minwuiaceae</taxon>
        <taxon>Minwuia</taxon>
    </lineage>
</organism>
<accession>A0A2M9FXA2</accession>
<dbReference type="AlphaFoldDB" id="A0A2M9FXA2"/>
<evidence type="ECO:0000313" key="2">
    <source>
        <dbReference type="Proteomes" id="UP000229498"/>
    </source>
</evidence>
<keyword evidence="2" id="KW-1185">Reference proteome</keyword>
<evidence type="ECO:0000313" key="1">
    <source>
        <dbReference type="EMBL" id="PJK28069.1"/>
    </source>
</evidence>
<name>A0A2M9FXA2_9PROT</name>
<proteinExistence type="predicted"/>
<sequence length="690" mass="73376">MKRFLVLGVIVAAVAAAGVWFGLPLYAEEQFRSALDSYGAGRGDDRVSHEDARVDYWNDRATLARFTDRLDLPLPGGRSAPLLVSFEDVEIRDYDLGALDAALAGNGSPEQPLVERLSWQRISVARASDGVVVLTGGAGALERVSAARLAPPVLVNAAGLEVAGFVQKDLALDLTSEGFVATGRLKSVMLEGATAGSVARAETGSLEMRLWARHPDWERSIDASVISGRLAVGDIAYGAEGVVSFAEVAHEGFLVDYDLPPAASGEAAGDEAEAPLKGQVGYESYEIAGGRFDPMSFALYPAMLRAAPQEDAPRDREALAALVELAVTVLERAVRLETGMERAVMRGVLVDLGDLQKQSIASVEIGPLRGLKLETAVMLDQTQVDRFGNRSTVARSVVSGIDLSALPAYLRRVLGDPVTLEKLDAAGGYYREASIAEAVPPFDLGRWLVEDQRIQLANGGEVTVARYEQSAFRADAEGRVDFAFAVDGMTVGLEDVATVRPASRPLIETLRAEGFERLDLDMGFDLGIDLAGGVIDLRRLGLSADRLAETGFSARLSELDFEAMRNQPEAQRNAQMMQGALSGLRFRLADGGARRIAFRMMGGSDPESAAQVREGLAAQAAQMGLAFGTPRTARIGEAVAAFLREGGALQIGTDAEAPVPILELMILSQRDGPGAAAEALELEASHTAPE</sequence>
<dbReference type="EMBL" id="PHIG01000048">
    <property type="protein sequence ID" value="PJK28069.1"/>
    <property type="molecule type" value="Genomic_DNA"/>
</dbReference>
<gene>
    <name evidence="1" type="ORF">CVT23_18700</name>
</gene>
<dbReference type="Proteomes" id="UP000229498">
    <property type="component" value="Unassembled WGS sequence"/>
</dbReference>
<protein>
    <recommendedName>
        <fullName evidence="3">DUF945 domain-containing protein</fullName>
    </recommendedName>
</protein>
<dbReference type="RefSeq" id="WP_109792951.1">
    <property type="nucleotide sequence ID" value="NZ_PHIG01000048.1"/>
</dbReference>
<reference evidence="1 2" key="1">
    <citation type="submission" date="2017-11" db="EMBL/GenBank/DDBJ databases">
        <title>Draft genome sequence of Rhizobiales bacterium SY3-13.</title>
        <authorList>
            <person name="Sun C."/>
        </authorList>
    </citation>
    <scope>NUCLEOTIDE SEQUENCE [LARGE SCALE GENOMIC DNA]</scope>
    <source>
        <strain evidence="1 2">SY3-13</strain>
    </source>
</reference>
<comment type="caution">
    <text evidence="1">The sequence shown here is derived from an EMBL/GenBank/DDBJ whole genome shotgun (WGS) entry which is preliminary data.</text>
</comment>